<organism evidence="2 3">
    <name type="scientific">Ascobolus immersus RN42</name>
    <dbReference type="NCBI Taxonomy" id="1160509"/>
    <lineage>
        <taxon>Eukaryota</taxon>
        <taxon>Fungi</taxon>
        <taxon>Dikarya</taxon>
        <taxon>Ascomycota</taxon>
        <taxon>Pezizomycotina</taxon>
        <taxon>Pezizomycetes</taxon>
        <taxon>Pezizales</taxon>
        <taxon>Ascobolaceae</taxon>
        <taxon>Ascobolus</taxon>
    </lineage>
</organism>
<reference evidence="2 3" key="1">
    <citation type="journal article" date="2018" name="Nat. Ecol. Evol.">
        <title>Pezizomycetes genomes reveal the molecular basis of ectomycorrhizal truffle lifestyle.</title>
        <authorList>
            <person name="Murat C."/>
            <person name="Payen T."/>
            <person name="Noel B."/>
            <person name="Kuo A."/>
            <person name="Morin E."/>
            <person name="Chen J."/>
            <person name="Kohler A."/>
            <person name="Krizsan K."/>
            <person name="Balestrini R."/>
            <person name="Da Silva C."/>
            <person name="Montanini B."/>
            <person name="Hainaut M."/>
            <person name="Levati E."/>
            <person name="Barry K.W."/>
            <person name="Belfiori B."/>
            <person name="Cichocki N."/>
            <person name="Clum A."/>
            <person name="Dockter R.B."/>
            <person name="Fauchery L."/>
            <person name="Guy J."/>
            <person name="Iotti M."/>
            <person name="Le Tacon F."/>
            <person name="Lindquist E.A."/>
            <person name="Lipzen A."/>
            <person name="Malagnac F."/>
            <person name="Mello A."/>
            <person name="Molinier V."/>
            <person name="Miyauchi S."/>
            <person name="Poulain J."/>
            <person name="Riccioni C."/>
            <person name="Rubini A."/>
            <person name="Sitrit Y."/>
            <person name="Splivallo R."/>
            <person name="Traeger S."/>
            <person name="Wang M."/>
            <person name="Zifcakova L."/>
            <person name="Wipf D."/>
            <person name="Zambonelli A."/>
            <person name="Paolocci F."/>
            <person name="Nowrousian M."/>
            <person name="Ottonello S."/>
            <person name="Baldrian P."/>
            <person name="Spatafora J.W."/>
            <person name="Henrissat B."/>
            <person name="Nagy L.G."/>
            <person name="Aury J.M."/>
            <person name="Wincker P."/>
            <person name="Grigoriev I.V."/>
            <person name="Bonfante P."/>
            <person name="Martin F.M."/>
        </authorList>
    </citation>
    <scope>NUCLEOTIDE SEQUENCE [LARGE SCALE GENOMIC DNA]</scope>
    <source>
        <strain evidence="2 3">RN42</strain>
    </source>
</reference>
<proteinExistence type="predicted"/>
<accession>A0A3N4I2M4</accession>
<dbReference type="EMBL" id="ML119689">
    <property type="protein sequence ID" value="RPA80352.1"/>
    <property type="molecule type" value="Genomic_DNA"/>
</dbReference>
<keyword evidence="3" id="KW-1185">Reference proteome</keyword>
<protein>
    <submittedName>
        <fullName evidence="2">Uncharacterized protein</fullName>
    </submittedName>
</protein>
<name>A0A3N4I2M4_ASCIM</name>
<gene>
    <name evidence="2" type="ORF">BJ508DRAFT_327460</name>
</gene>
<feature type="region of interest" description="Disordered" evidence="1">
    <location>
        <begin position="1"/>
        <end position="26"/>
    </location>
</feature>
<evidence type="ECO:0000313" key="3">
    <source>
        <dbReference type="Proteomes" id="UP000275078"/>
    </source>
</evidence>
<evidence type="ECO:0000256" key="1">
    <source>
        <dbReference type="SAM" id="MobiDB-lite"/>
    </source>
</evidence>
<feature type="region of interest" description="Disordered" evidence="1">
    <location>
        <begin position="79"/>
        <end position="103"/>
    </location>
</feature>
<evidence type="ECO:0000313" key="2">
    <source>
        <dbReference type="EMBL" id="RPA80352.1"/>
    </source>
</evidence>
<sequence>MALRPATLHQSYHIHPHSSEAPAFVHRRSSSTISTYSNRGSARLPPQLPSSTFSPFAIPQNPYAAQAAPQGYPAANRRLSRSNTSVPHRPNHHRSGSDISILPDGSLVHLDDPTPEAARARTSRYAMKPKRCNTSVSLACSELEMRAAEIQAATKVGQGETRHGKSWLGRLKGLFVAERRIVTVTLRWDRPYYTVPVPEALKEFEKENGALEDISNVDVLLGYVTMDSALGDRVLKAVRKSFEPRSKFPIVVEFAEVDWTMVSGGEKEICEEGQKEYLEYIIFLLACLVMREMEE</sequence>
<dbReference type="Proteomes" id="UP000275078">
    <property type="component" value="Unassembled WGS sequence"/>
</dbReference>
<dbReference type="AlphaFoldDB" id="A0A3N4I2M4"/>